<dbReference type="AlphaFoldDB" id="A0A835P611"/>
<keyword evidence="3" id="KW-1185">Reference proteome</keyword>
<protein>
    <submittedName>
        <fullName evidence="1">Uncharacterized protein</fullName>
    </submittedName>
</protein>
<evidence type="ECO:0000313" key="2">
    <source>
        <dbReference type="EMBL" id="KAG0446362.1"/>
    </source>
</evidence>
<proteinExistence type="predicted"/>
<accession>A0A835P611</accession>
<reference evidence="3 4" key="1">
    <citation type="journal article" date="2020" name="Nat. Food">
        <title>A phased Vanilla planifolia genome enables genetic improvement of flavour and production.</title>
        <authorList>
            <person name="Hasing T."/>
            <person name="Tang H."/>
            <person name="Brym M."/>
            <person name="Khazi F."/>
            <person name="Huang T."/>
            <person name="Chambers A.H."/>
        </authorList>
    </citation>
    <scope>NUCLEOTIDE SEQUENCE [LARGE SCALE GENOMIC DNA]</scope>
    <source>
        <tissue evidence="1">Leaf</tissue>
    </source>
</reference>
<dbReference type="EMBL" id="JADCNL010000585">
    <property type="protein sequence ID" value="KAG0446362.1"/>
    <property type="molecule type" value="Genomic_DNA"/>
</dbReference>
<dbReference type="EMBL" id="JADCNM010000586">
    <property type="protein sequence ID" value="KAG0446354.1"/>
    <property type="molecule type" value="Genomic_DNA"/>
</dbReference>
<sequence>MALGNRGLVTEQLAETNCVPIARDYTLSSHCVSHYTDLLDHPGSRSTHLDLAKH</sequence>
<comment type="caution">
    <text evidence="1">The sequence shown here is derived from an EMBL/GenBank/DDBJ whole genome shotgun (WGS) entry which is preliminary data.</text>
</comment>
<name>A0A835P611_VANPL</name>
<evidence type="ECO:0000313" key="1">
    <source>
        <dbReference type="EMBL" id="KAG0446354.1"/>
    </source>
</evidence>
<dbReference type="Proteomes" id="UP000636800">
    <property type="component" value="Unassembled WGS sequence"/>
</dbReference>
<evidence type="ECO:0000313" key="4">
    <source>
        <dbReference type="Proteomes" id="UP000639772"/>
    </source>
</evidence>
<dbReference type="Proteomes" id="UP000639772">
    <property type="component" value="Unassembled WGS sequence"/>
</dbReference>
<gene>
    <name evidence="2" type="ORF">HPP92_028864</name>
    <name evidence="1" type="ORF">HPP92_028875</name>
</gene>
<evidence type="ECO:0000313" key="3">
    <source>
        <dbReference type="Proteomes" id="UP000636800"/>
    </source>
</evidence>
<organism evidence="1 4">
    <name type="scientific">Vanilla planifolia</name>
    <name type="common">Vanilla</name>
    <dbReference type="NCBI Taxonomy" id="51239"/>
    <lineage>
        <taxon>Eukaryota</taxon>
        <taxon>Viridiplantae</taxon>
        <taxon>Streptophyta</taxon>
        <taxon>Embryophyta</taxon>
        <taxon>Tracheophyta</taxon>
        <taxon>Spermatophyta</taxon>
        <taxon>Magnoliopsida</taxon>
        <taxon>Liliopsida</taxon>
        <taxon>Asparagales</taxon>
        <taxon>Orchidaceae</taxon>
        <taxon>Vanilloideae</taxon>
        <taxon>Vanilleae</taxon>
        <taxon>Vanilla</taxon>
    </lineage>
</organism>